<sequence>MVTSPGSDGFGAVFFRKILEYGGMECVFSSIRIFSKWSLAQIMESCNYCTNS</sequence>
<gene>
    <name evidence="1" type="ORF">F511_40741</name>
</gene>
<evidence type="ECO:0000313" key="2">
    <source>
        <dbReference type="Proteomes" id="UP000250235"/>
    </source>
</evidence>
<organism evidence="1 2">
    <name type="scientific">Dorcoceras hygrometricum</name>
    <dbReference type="NCBI Taxonomy" id="472368"/>
    <lineage>
        <taxon>Eukaryota</taxon>
        <taxon>Viridiplantae</taxon>
        <taxon>Streptophyta</taxon>
        <taxon>Embryophyta</taxon>
        <taxon>Tracheophyta</taxon>
        <taxon>Spermatophyta</taxon>
        <taxon>Magnoliopsida</taxon>
        <taxon>eudicotyledons</taxon>
        <taxon>Gunneridae</taxon>
        <taxon>Pentapetalae</taxon>
        <taxon>asterids</taxon>
        <taxon>lamiids</taxon>
        <taxon>Lamiales</taxon>
        <taxon>Gesneriaceae</taxon>
        <taxon>Didymocarpoideae</taxon>
        <taxon>Trichosporeae</taxon>
        <taxon>Loxocarpinae</taxon>
        <taxon>Dorcoceras</taxon>
    </lineage>
</organism>
<dbReference type="Proteomes" id="UP000250235">
    <property type="component" value="Unassembled WGS sequence"/>
</dbReference>
<dbReference type="EMBL" id="KV020173">
    <property type="protein sequence ID" value="KZV14842.1"/>
    <property type="molecule type" value="Genomic_DNA"/>
</dbReference>
<name>A0A2Z7A7K5_9LAMI</name>
<dbReference type="AlphaFoldDB" id="A0A2Z7A7K5"/>
<keyword evidence="2" id="KW-1185">Reference proteome</keyword>
<protein>
    <submittedName>
        <fullName evidence="1">Uncharacterized protein</fullName>
    </submittedName>
</protein>
<proteinExistence type="predicted"/>
<reference evidence="1 2" key="1">
    <citation type="journal article" date="2015" name="Proc. Natl. Acad. Sci. U.S.A.">
        <title>The resurrection genome of Boea hygrometrica: A blueprint for survival of dehydration.</title>
        <authorList>
            <person name="Xiao L."/>
            <person name="Yang G."/>
            <person name="Zhang L."/>
            <person name="Yang X."/>
            <person name="Zhao S."/>
            <person name="Ji Z."/>
            <person name="Zhou Q."/>
            <person name="Hu M."/>
            <person name="Wang Y."/>
            <person name="Chen M."/>
            <person name="Xu Y."/>
            <person name="Jin H."/>
            <person name="Xiao X."/>
            <person name="Hu G."/>
            <person name="Bao F."/>
            <person name="Hu Y."/>
            <person name="Wan P."/>
            <person name="Li L."/>
            <person name="Deng X."/>
            <person name="Kuang T."/>
            <person name="Xiang C."/>
            <person name="Zhu J.K."/>
            <person name="Oliver M.J."/>
            <person name="He Y."/>
        </authorList>
    </citation>
    <scope>NUCLEOTIDE SEQUENCE [LARGE SCALE GENOMIC DNA]</scope>
    <source>
        <strain evidence="2">cv. XS01</strain>
    </source>
</reference>
<evidence type="ECO:0000313" key="1">
    <source>
        <dbReference type="EMBL" id="KZV14842.1"/>
    </source>
</evidence>
<accession>A0A2Z7A7K5</accession>